<dbReference type="InterPro" id="IPR049743">
    <property type="entry name" value="MlaB"/>
</dbReference>
<sequence>MEKGILDSGMISKERANPETVSWEKTGNTLFLKGTLGRDSLLPFWQQKDHVLEEIDNIDVSLLSHVDSTGLALFVRLKGEYQQRGRILTFSGISERLNTLITLYGLQALLDDNLPKA</sequence>
<organism evidence="2 3">
    <name type="scientific">Xenorhabdus vietnamensis</name>
    <dbReference type="NCBI Taxonomy" id="351656"/>
    <lineage>
        <taxon>Bacteria</taxon>
        <taxon>Pseudomonadati</taxon>
        <taxon>Pseudomonadota</taxon>
        <taxon>Gammaproteobacteria</taxon>
        <taxon>Enterobacterales</taxon>
        <taxon>Morganellaceae</taxon>
        <taxon>Xenorhabdus</taxon>
    </lineage>
</organism>
<gene>
    <name evidence="2" type="ORF">Xvie_00908</name>
</gene>
<comment type="caution">
    <text evidence="2">The sequence shown here is derived from an EMBL/GenBank/DDBJ whole genome shotgun (WGS) entry which is preliminary data.</text>
</comment>
<evidence type="ECO:0000259" key="1">
    <source>
        <dbReference type="PROSITE" id="PS50801"/>
    </source>
</evidence>
<evidence type="ECO:0000313" key="3">
    <source>
        <dbReference type="Proteomes" id="UP000194350"/>
    </source>
</evidence>
<protein>
    <submittedName>
        <fullName evidence="2">Anti-sigma B factor antagonist</fullName>
    </submittedName>
</protein>
<dbReference type="InterPro" id="IPR058548">
    <property type="entry name" value="MlaB-like_STAS"/>
</dbReference>
<dbReference type="InterPro" id="IPR002645">
    <property type="entry name" value="STAS_dom"/>
</dbReference>
<feature type="domain" description="STAS" evidence="1">
    <location>
        <begin position="58"/>
        <end position="117"/>
    </location>
</feature>
<proteinExistence type="predicted"/>
<dbReference type="RefSeq" id="WP_086108165.1">
    <property type="nucleotide sequence ID" value="NZ_CAWNGD010000073.1"/>
</dbReference>
<dbReference type="STRING" id="351656.Xvie_00908"/>
<dbReference type="AlphaFoldDB" id="A0A1Y2SFQ7"/>
<accession>A0A1Y2SFQ7</accession>
<dbReference type="SUPFAM" id="SSF52091">
    <property type="entry name" value="SpoIIaa-like"/>
    <property type="match status" value="1"/>
</dbReference>
<dbReference type="InterPro" id="IPR036513">
    <property type="entry name" value="STAS_dom_sf"/>
</dbReference>
<dbReference type="PROSITE" id="PS50801">
    <property type="entry name" value="STAS"/>
    <property type="match status" value="1"/>
</dbReference>
<dbReference type="InterPro" id="IPR052746">
    <property type="entry name" value="MlaB_ABC_Transporter"/>
</dbReference>
<dbReference type="PANTHER" id="PTHR35849:SF1">
    <property type="entry name" value="INTERMEMBRANE PHOSPHOLIPID TRANSPORT SYSTEM BINDING PROTEIN MLAB"/>
    <property type="match status" value="1"/>
</dbReference>
<dbReference type="EMBL" id="MUBJ01000003">
    <property type="protein sequence ID" value="OTA17522.1"/>
    <property type="molecule type" value="Genomic_DNA"/>
</dbReference>
<dbReference type="Gene3D" id="3.30.750.24">
    <property type="entry name" value="STAS domain"/>
    <property type="match status" value="1"/>
</dbReference>
<dbReference type="Proteomes" id="UP000194350">
    <property type="component" value="Unassembled WGS sequence"/>
</dbReference>
<dbReference type="Pfam" id="PF13466">
    <property type="entry name" value="STAS_2"/>
    <property type="match status" value="1"/>
</dbReference>
<keyword evidence="3" id="KW-1185">Reference proteome</keyword>
<dbReference type="NCBIfam" id="NF033618">
    <property type="entry name" value="mlaB_1"/>
    <property type="match status" value="1"/>
</dbReference>
<evidence type="ECO:0000313" key="2">
    <source>
        <dbReference type="EMBL" id="OTA17522.1"/>
    </source>
</evidence>
<dbReference type="PANTHER" id="PTHR35849">
    <property type="entry name" value="BLR2341 PROTEIN"/>
    <property type="match status" value="1"/>
</dbReference>
<name>A0A1Y2SFQ7_9GAMM</name>
<reference evidence="2 3" key="1">
    <citation type="submission" date="2016-10" db="EMBL/GenBank/DDBJ databases">
        <title>Systematic genetic and metabolomic analysis of Xenorhabdus and Photorhabdus spp., highlights the requirements for a dual symbiotic and pathogenic life style.</title>
        <authorList>
            <person name="Tobias N.J."/>
            <person name="Wolff H."/>
            <person name="Djahanschiri B."/>
            <person name="Pidot S.J."/>
            <person name="Stinear T.P."/>
            <person name="Ebersberger I."/>
            <person name="Bode H.B."/>
        </authorList>
    </citation>
    <scope>NUCLEOTIDE SEQUENCE [LARGE SCALE GENOMIC DNA]</scope>
    <source>
        <strain evidence="2 3">DSM 22392</strain>
    </source>
</reference>
<dbReference type="CDD" id="cd07043">
    <property type="entry name" value="STAS_anti-anti-sigma_factors"/>
    <property type="match status" value="1"/>
</dbReference>
<dbReference type="OrthoDB" id="5687860at2"/>